<proteinExistence type="predicted"/>
<dbReference type="InterPro" id="IPR009563">
    <property type="entry name" value="SSSCA1"/>
</dbReference>
<dbReference type="KEGG" id="mend:L6E24_11005"/>
<sequence length="155" mass="16918">MRKPEDIMADYLLKGGKMLEKTCSVCGSPLFIVKGETLCVVCAENPPVAAEPPVVHESAKKSEIANNDSEYSNGCISAPDASSYVRNSVRSSAGNMAENIPEVKDFHPDSLYLDIEDTIKDLCERIRDTANPGDCLTYMRCIKTGTGALNELKKR</sequence>
<reference evidence="1" key="1">
    <citation type="submission" date="2022-04" db="EMBL/GenBank/DDBJ databases">
        <title>Complete genome of Methanoplanus endosymbiosus DSM 3599.</title>
        <authorList>
            <person name="Chen S.-C."/>
            <person name="You Y.-T."/>
            <person name="Zhou Y.-Z."/>
            <person name="Lai M.-C."/>
        </authorList>
    </citation>
    <scope>NUCLEOTIDE SEQUENCE</scope>
    <source>
        <strain evidence="1">DSM 3599</strain>
    </source>
</reference>
<dbReference type="EMBL" id="CP096115">
    <property type="protein sequence ID" value="UUX91884.1"/>
    <property type="molecule type" value="Genomic_DNA"/>
</dbReference>
<evidence type="ECO:0000313" key="1">
    <source>
        <dbReference type="EMBL" id="UUX91884.1"/>
    </source>
</evidence>
<dbReference type="Proteomes" id="UP001060368">
    <property type="component" value="Chromosome"/>
</dbReference>
<dbReference type="GeneID" id="74308236"/>
<evidence type="ECO:0008006" key="3">
    <source>
        <dbReference type="Google" id="ProtNLM"/>
    </source>
</evidence>
<dbReference type="PANTHER" id="PTHR16537:SF1">
    <property type="entry name" value="PROTEIN ZNRD2"/>
    <property type="match status" value="1"/>
</dbReference>
<evidence type="ECO:0000313" key="2">
    <source>
        <dbReference type="Proteomes" id="UP001060368"/>
    </source>
</evidence>
<dbReference type="Pfam" id="PF06677">
    <property type="entry name" value="Auto_anti-p27"/>
    <property type="match status" value="1"/>
</dbReference>
<accession>A0A9E7PMW7</accession>
<keyword evidence="2" id="KW-1185">Reference proteome</keyword>
<organism evidence="1 2">
    <name type="scientific">Methanoplanus endosymbiosus</name>
    <dbReference type="NCBI Taxonomy" id="33865"/>
    <lineage>
        <taxon>Archaea</taxon>
        <taxon>Methanobacteriati</taxon>
        <taxon>Methanobacteriota</taxon>
        <taxon>Stenosarchaea group</taxon>
        <taxon>Methanomicrobia</taxon>
        <taxon>Methanomicrobiales</taxon>
        <taxon>Methanomicrobiaceae</taxon>
        <taxon>Methanoplanus</taxon>
    </lineage>
</organism>
<dbReference type="InterPro" id="IPR051888">
    <property type="entry name" value="UPF0148_domain"/>
</dbReference>
<dbReference type="AlphaFoldDB" id="A0A9E7PMW7"/>
<name>A0A9E7PMW7_9EURY</name>
<dbReference type="RefSeq" id="WP_257742036.1">
    <property type="nucleotide sequence ID" value="NZ_CP096115.1"/>
</dbReference>
<protein>
    <recommendedName>
        <fullName evidence="3">Sjogrens syndrome scleroderma autoantigen 1</fullName>
    </recommendedName>
</protein>
<gene>
    <name evidence="1" type="ORF">L6E24_11005</name>
</gene>
<dbReference type="PANTHER" id="PTHR16537">
    <property type="entry name" value="SJOEGREN SYNDROME/SCLERODERMA AUTOANTIGEN 1"/>
    <property type="match status" value="1"/>
</dbReference>